<dbReference type="InterPro" id="IPR000873">
    <property type="entry name" value="AMP-dep_synth/lig_dom"/>
</dbReference>
<name>A0ABQ5YBD5_9NEIS</name>
<evidence type="ECO:0000313" key="4">
    <source>
        <dbReference type="Proteomes" id="UP001156706"/>
    </source>
</evidence>
<reference evidence="4" key="1">
    <citation type="journal article" date="2019" name="Int. J. Syst. Evol. Microbiol.">
        <title>The Global Catalogue of Microorganisms (GCM) 10K type strain sequencing project: providing services to taxonomists for standard genome sequencing and annotation.</title>
        <authorList>
            <consortium name="The Broad Institute Genomics Platform"/>
            <consortium name="The Broad Institute Genome Sequencing Center for Infectious Disease"/>
            <person name="Wu L."/>
            <person name="Ma J."/>
        </authorList>
    </citation>
    <scope>NUCLEOTIDE SEQUENCE [LARGE SCALE GENOMIC DNA]</scope>
    <source>
        <strain evidence="4">NBRC 110044</strain>
    </source>
</reference>
<feature type="domain" description="AMP-binding enzyme C-terminal" evidence="2">
    <location>
        <begin position="441"/>
        <end position="515"/>
    </location>
</feature>
<evidence type="ECO:0000259" key="2">
    <source>
        <dbReference type="Pfam" id="PF13193"/>
    </source>
</evidence>
<dbReference type="InterPro" id="IPR025110">
    <property type="entry name" value="AMP-bd_C"/>
</dbReference>
<dbReference type="PANTHER" id="PTHR45527:SF1">
    <property type="entry name" value="FATTY ACID SYNTHASE"/>
    <property type="match status" value="1"/>
</dbReference>
<dbReference type="Pfam" id="PF00501">
    <property type="entry name" value="AMP-binding"/>
    <property type="match status" value="1"/>
</dbReference>
<feature type="domain" description="AMP-dependent synthetase/ligase" evidence="1">
    <location>
        <begin position="18"/>
        <end position="391"/>
    </location>
</feature>
<dbReference type="Gene3D" id="3.40.50.12780">
    <property type="entry name" value="N-terminal domain of ligase-like"/>
    <property type="match status" value="1"/>
</dbReference>
<dbReference type="InterPro" id="IPR045851">
    <property type="entry name" value="AMP-bd_C_sf"/>
</dbReference>
<dbReference type="PROSITE" id="PS00455">
    <property type="entry name" value="AMP_BINDING"/>
    <property type="match status" value="1"/>
</dbReference>
<dbReference type="InterPro" id="IPR020845">
    <property type="entry name" value="AMP-binding_CS"/>
</dbReference>
<comment type="caution">
    <text evidence="3">The sequence shown here is derived from an EMBL/GenBank/DDBJ whole genome shotgun (WGS) entry which is preliminary data.</text>
</comment>
<keyword evidence="3" id="KW-0436">Ligase</keyword>
<dbReference type="RefSeq" id="WP_284194915.1">
    <property type="nucleotide sequence ID" value="NZ_BSOG01000001.1"/>
</dbReference>
<dbReference type="Pfam" id="PF13193">
    <property type="entry name" value="AMP-binding_C"/>
    <property type="match status" value="1"/>
</dbReference>
<protein>
    <submittedName>
        <fullName evidence="3">D-alanine--poly(Phosphoribitol) ligase</fullName>
    </submittedName>
</protein>
<dbReference type="Gene3D" id="3.30.300.30">
    <property type="match status" value="1"/>
</dbReference>
<dbReference type="EMBL" id="BSOG01000001">
    <property type="protein sequence ID" value="GLR11773.1"/>
    <property type="molecule type" value="Genomic_DNA"/>
</dbReference>
<evidence type="ECO:0000259" key="1">
    <source>
        <dbReference type="Pfam" id="PF00501"/>
    </source>
</evidence>
<dbReference type="GO" id="GO:0016874">
    <property type="term" value="F:ligase activity"/>
    <property type="evidence" value="ECO:0007669"/>
    <property type="project" value="UniProtKB-KW"/>
</dbReference>
<dbReference type="InterPro" id="IPR010071">
    <property type="entry name" value="AA_adenyl_dom"/>
</dbReference>
<gene>
    <name evidence="3" type="ORF">GCM10007907_05630</name>
</gene>
<evidence type="ECO:0000313" key="3">
    <source>
        <dbReference type="EMBL" id="GLR11773.1"/>
    </source>
</evidence>
<dbReference type="InterPro" id="IPR042099">
    <property type="entry name" value="ANL_N_sf"/>
</dbReference>
<organism evidence="3 4">
    <name type="scientific">Chitinimonas prasina</name>
    <dbReference type="NCBI Taxonomy" id="1434937"/>
    <lineage>
        <taxon>Bacteria</taxon>
        <taxon>Pseudomonadati</taxon>
        <taxon>Pseudomonadota</taxon>
        <taxon>Betaproteobacteria</taxon>
        <taxon>Neisseriales</taxon>
        <taxon>Chitinibacteraceae</taxon>
        <taxon>Chitinimonas</taxon>
    </lineage>
</organism>
<keyword evidence="4" id="KW-1185">Reference proteome</keyword>
<dbReference type="SUPFAM" id="SSF56801">
    <property type="entry name" value="Acetyl-CoA synthetase-like"/>
    <property type="match status" value="1"/>
</dbReference>
<dbReference type="NCBIfam" id="TIGR01733">
    <property type="entry name" value="AA-adenyl-dom"/>
    <property type="match status" value="1"/>
</dbReference>
<sequence>MPQHRQIAPPEAVHQPLARYAQTSPERPFLLAEGGISYGRAAAWVAALASEHLADVAEQRVAIWMGKGNHYALSILASLYAGACYVPLDGGQPVHRAAGIVEDAQARVLIVDSAHYAELQLLGVPDCVERLILLLSQGEQAPDGEDGRLVVVRDAMLLDRELSLDVGMPVPPSQVAAILYTSGSTGKPKGVQLSHRNLSNFIGWCGEELALSQDDRLLNIASFNFDLSTFDLFCSLLHGASVYVSQEQEQQTLGRLADVLRQQQITVLYTVPSLLALLSRAGIWQALAPLSLRYVIFAGEVMPLPQLQSLARQLPASCQLYNFYGPTETNVCLYHKVSEADLAGSAPLPIGRPIRGAEVWLRDQDGRRLGMEEGQLGEIWVAGACVTPGYWRRHDAVNAENHVLNQHATGDYGSFRDGVLVYHGRMDRMLKLNGYRVELGEIEAVLATHPDIHEVAVLAEAGPVVRLMVYLATRQADASISIADLKIFCATRLPRYMIPHGLCQMAALPKNANGKIDYRALADADKLVSA</sequence>
<dbReference type="Proteomes" id="UP001156706">
    <property type="component" value="Unassembled WGS sequence"/>
</dbReference>
<proteinExistence type="predicted"/>
<dbReference type="PANTHER" id="PTHR45527">
    <property type="entry name" value="NONRIBOSOMAL PEPTIDE SYNTHETASE"/>
    <property type="match status" value="1"/>
</dbReference>
<accession>A0ABQ5YBD5</accession>